<sequence>MNLTKIFIIFLITVITQSFVLASKDSEFTVEKANEYIAANKDNVIQTYRLHYHFMAPIGWINDPNGFIYHKGEYHLFYQYNPYSATANKIHWGHAKSKDLVHWEHLPVAMAPDHDYDADGVFSGSSMEKDGKLYVMYTGNSENRQVQCVAVSEDDITFEKVAENPVIEASTLPSNAQPQDFRDPKVIKRDDRYYVVTVSKTTENTGQVLLYQSEDLIKWEFKSILLQGTSAQGIMWECPDVFELDGKDVLILSAIQMPVVGDDYHNIDSVIAFVGTIDWDEGNFQVETMKELDHGMDFYATQTLLDDKGRRVAISWMNMWGRSYPTAELGQGWAGAMTLPRILSLKYNYLVQTPIPEIIDNYNVVTAINDTSIRNSSFIVTGVRGAVGHLELVLEIIDASYFEILVRMGQNEKTFIVYMPATNELILNRTMSGMSISGGEDLSVDQRQVKVPLEDNKLSLEIFLDSSSVEIFANNGTETLTANIYPTEESSDGIQFTVVANEYIADTNQDNVNQTYRLQYHFMAPIGWINDPNGFIYHKGEYHLFYQYNPYSSVWNEIHWSHAKSKDLVHWEHLPVGMAPDHGYDYGGVYSGSSIEKDGKLYVMYTGNSGNSQVQCIAISEDDMTFEKVAENPVIDPSSLPTNAQSHEFRDPNVFKRGDLYYVVTVSKTIESTGQVVLYQSDDLFKWESSPYSCKATAIKALSVEMPQVGDDYDNPSSVIAFVGEVDWTEGKFQVETVKELDHGMEFYATQTSLDNEGRRIAISWMSIQGASDPTADLNQGWAGSMTLPRVLNLRNNYLVQTPIPEIANSYELVKNFSDYTVKDQSVSFTGVEGKVAELELEVDLKDLSESFDVQLRVSKNEKTLIRYVTATQELILDRTNSGVSINRGEDPAAHIRQVKVPLEDHKVSLQIFLDRSSVEIFANNGTETLTASIYPTQESSDSIQFTAVGSAVINYLSFSKITVIDMKEYSHENIRFWMAVNDLRRSAQSQIAWKIQDIFESLRIHRQFFYYFREFLAPGAPCEINIDGKTMEKAKSGNAAVCAGSPTTDPALVEIAATLSTGLTLLTASTMELSIAVTARQLSEIYGETCISIQHVRKWCREFSEGRTDIHDEKRSGRPSISDEVVEYGAAWRTLDNSNSDVDDEVNKSLRSRRVNPASRIRSVPHRCGL</sequence>
<dbReference type="SUPFAM" id="SSF48097">
    <property type="entry name" value="Regulator of G-protein signaling, RGS"/>
    <property type="match status" value="1"/>
</dbReference>
<dbReference type="Proteomes" id="UP001162162">
    <property type="component" value="Unassembled WGS sequence"/>
</dbReference>
<keyword evidence="3" id="KW-0378">Hydrolase</keyword>
<feature type="signal peptide" evidence="5">
    <location>
        <begin position="1"/>
        <end position="22"/>
    </location>
</feature>
<dbReference type="GO" id="GO:0004564">
    <property type="term" value="F:beta-fructofuranosidase activity"/>
    <property type="evidence" value="ECO:0007669"/>
    <property type="project" value="UniProtKB-EC"/>
</dbReference>
<feature type="domain" description="Glycosyl hydrolase family 32 N-terminal" evidence="6">
    <location>
        <begin position="521"/>
        <end position="803"/>
    </location>
</feature>
<dbReference type="InterPro" id="IPR013189">
    <property type="entry name" value="Glyco_hydro_32_C"/>
</dbReference>
<dbReference type="Pfam" id="PF00251">
    <property type="entry name" value="Glyco_hydro_32N"/>
    <property type="match status" value="2"/>
</dbReference>
<dbReference type="InterPro" id="IPR001362">
    <property type="entry name" value="Glyco_hydro_32"/>
</dbReference>
<gene>
    <name evidence="9" type="ORF">NQ318_011401</name>
</gene>
<dbReference type="SMART" id="SM00640">
    <property type="entry name" value="Glyco_32"/>
    <property type="match status" value="2"/>
</dbReference>
<evidence type="ECO:0000313" key="9">
    <source>
        <dbReference type="EMBL" id="KAJ8954708.1"/>
    </source>
</evidence>
<feature type="domain" description="Glycosyl hydrolase family 32 C-terminal" evidence="8">
    <location>
        <begin position="822"/>
        <end position="959"/>
    </location>
</feature>
<dbReference type="InterPro" id="IPR023296">
    <property type="entry name" value="Glyco_hydro_beta-prop_sf"/>
</dbReference>
<protein>
    <recommendedName>
        <fullName evidence="2">beta-fructofuranosidase</fullName>
        <ecNumber evidence="2">3.2.1.26</ecNumber>
    </recommendedName>
</protein>
<proteinExistence type="inferred from homology"/>
<comment type="caution">
    <text evidence="9">The sequence shown here is derived from an EMBL/GenBank/DDBJ whole genome shotgun (WGS) entry which is preliminary data.</text>
</comment>
<evidence type="ECO:0000256" key="5">
    <source>
        <dbReference type="SAM" id="SignalP"/>
    </source>
</evidence>
<reference evidence="9" key="1">
    <citation type="journal article" date="2023" name="Insect Mol. Biol.">
        <title>Genome sequencing provides insights into the evolution of gene families encoding plant cell wall-degrading enzymes in longhorned beetles.</title>
        <authorList>
            <person name="Shin N.R."/>
            <person name="Okamura Y."/>
            <person name="Kirsch R."/>
            <person name="Pauchet Y."/>
        </authorList>
    </citation>
    <scope>NUCLEOTIDE SEQUENCE</scope>
    <source>
        <strain evidence="9">AMC_N1</strain>
    </source>
</reference>
<dbReference type="SUPFAM" id="SSF49899">
    <property type="entry name" value="Concanavalin A-like lectins/glucanases"/>
    <property type="match status" value="2"/>
</dbReference>
<evidence type="ECO:0000259" key="6">
    <source>
        <dbReference type="Pfam" id="PF00251"/>
    </source>
</evidence>
<dbReference type="InterPro" id="IPR051214">
    <property type="entry name" value="GH32_Enzymes"/>
</dbReference>
<dbReference type="InterPro" id="IPR016137">
    <property type="entry name" value="RGS"/>
</dbReference>
<dbReference type="InterPro" id="IPR036305">
    <property type="entry name" value="RGS_sf"/>
</dbReference>
<dbReference type="CDD" id="cd08996">
    <property type="entry name" value="GH32_FFase"/>
    <property type="match status" value="2"/>
</dbReference>
<evidence type="ECO:0000256" key="4">
    <source>
        <dbReference type="ARBA" id="ARBA00023295"/>
    </source>
</evidence>
<dbReference type="EC" id="3.2.1.26" evidence="2"/>
<dbReference type="SUPFAM" id="SSF75005">
    <property type="entry name" value="Arabinanase/levansucrase/invertase"/>
    <property type="match status" value="2"/>
</dbReference>
<evidence type="ECO:0000259" key="8">
    <source>
        <dbReference type="Pfam" id="PF08244"/>
    </source>
</evidence>
<evidence type="ECO:0000259" key="7">
    <source>
        <dbReference type="Pfam" id="PF00615"/>
    </source>
</evidence>
<organism evidence="9 10">
    <name type="scientific">Aromia moschata</name>
    <dbReference type="NCBI Taxonomy" id="1265417"/>
    <lineage>
        <taxon>Eukaryota</taxon>
        <taxon>Metazoa</taxon>
        <taxon>Ecdysozoa</taxon>
        <taxon>Arthropoda</taxon>
        <taxon>Hexapoda</taxon>
        <taxon>Insecta</taxon>
        <taxon>Pterygota</taxon>
        <taxon>Neoptera</taxon>
        <taxon>Endopterygota</taxon>
        <taxon>Coleoptera</taxon>
        <taxon>Polyphaga</taxon>
        <taxon>Cucujiformia</taxon>
        <taxon>Chrysomeloidea</taxon>
        <taxon>Cerambycidae</taxon>
        <taxon>Cerambycinae</taxon>
        <taxon>Callichromatini</taxon>
        <taxon>Aromia</taxon>
    </lineage>
</organism>
<dbReference type="EMBL" id="JAPWTK010000045">
    <property type="protein sequence ID" value="KAJ8954708.1"/>
    <property type="molecule type" value="Genomic_DNA"/>
</dbReference>
<feature type="domain" description="RGS" evidence="7">
    <location>
        <begin position="968"/>
        <end position="1038"/>
    </location>
</feature>
<dbReference type="PANTHER" id="PTHR43101">
    <property type="entry name" value="BETA-FRUCTOSIDASE"/>
    <property type="match status" value="1"/>
</dbReference>
<name>A0AAV8YVC1_9CUCU</name>
<evidence type="ECO:0000313" key="10">
    <source>
        <dbReference type="Proteomes" id="UP001162162"/>
    </source>
</evidence>
<accession>A0AAV8YVC1</accession>
<dbReference type="Pfam" id="PF08244">
    <property type="entry name" value="Glyco_hydro_32C"/>
    <property type="match status" value="2"/>
</dbReference>
<dbReference type="GO" id="GO:0005737">
    <property type="term" value="C:cytoplasm"/>
    <property type="evidence" value="ECO:0007669"/>
    <property type="project" value="InterPro"/>
</dbReference>
<evidence type="ECO:0000256" key="3">
    <source>
        <dbReference type="ARBA" id="ARBA00022801"/>
    </source>
</evidence>
<keyword evidence="5" id="KW-0732">Signal</keyword>
<dbReference type="PRINTS" id="PR01301">
    <property type="entry name" value="RGSPROTEIN"/>
</dbReference>
<keyword evidence="4" id="KW-0326">Glycosidase</keyword>
<dbReference type="InterPro" id="IPR044926">
    <property type="entry name" value="RGS_subdomain_2"/>
</dbReference>
<dbReference type="InterPro" id="IPR013148">
    <property type="entry name" value="Glyco_hydro_32_N"/>
</dbReference>
<dbReference type="InterPro" id="IPR013320">
    <property type="entry name" value="ConA-like_dom_sf"/>
</dbReference>
<dbReference type="GO" id="GO:0005975">
    <property type="term" value="P:carbohydrate metabolic process"/>
    <property type="evidence" value="ECO:0007669"/>
    <property type="project" value="InterPro"/>
</dbReference>
<feature type="chain" id="PRO_5043933775" description="beta-fructofuranosidase" evidence="5">
    <location>
        <begin position="23"/>
        <end position="1171"/>
    </location>
</feature>
<dbReference type="Pfam" id="PF00615">
    <property type="entry name" value="RGS"/>
    <property type="match status" value="1"/>
</dbReference>
<evidence type="ECO:0000256" key="1">
    <source>
        <dbReference type="ARBA" id="ARBA00009902"/>
    </source>
</evidence>
<feature type="domain" description="Glycosyl hydrolase family 32 N-terminal" evidence="6">
    <location>
        <begin position="53"/>
        <end position="354"/>
    </location>
</feature>
<dbReference type="Gene3D" id="1.10.167.10">
    <property type="entry name" value="Regulator of G-protein Signalling 4, domain 2"/>
    <property type="match status" value="1"/>
</dbReference>
<dbReference type="Gene3D" id="2.60.120.560">
    <property type="entry name" value="Exo-inulinase, domain 1"/>
    <property type="match status" value="2"/>
</dbReference>
<comment type="similarity">
    <text evidence="1">Belongs to the glycosyl hydrolase 32 family.</text>
</comment>
<evidence type="ECO:0000256" key="2">
    <source>
        <dbReference type="ARBA" id="ARBA00012758"/>
    </source>
</evidence>
<dbReference type="NCBIfam" id="TIGR01322">
    <property type="entry name" value="scrB_fam"/>
    <property type="match status" value="1"/>
</dbReference>
<feature type="domain" description="Glycosyl hydrolase family 32 C-terminal" evidence="8">
    <location>
        <begin position="377"/>
        <end position="500"/>
    </location>
</feature>
<keyword evidence="10" id="KW-1185">Reference proteome</keyword>
<dbReference type="PANTHER" id="PTHR43101:SF1">
    <property type="entry name" value="BETA-FRUCTOSIDASE"/>
    <property type="match status" value="1"/>
</dbReference>
<dbReference type="InterPro" id="IPR006232">
    <property type="entry name" value="Suc6P_hydrolase"/>
</dbReference>
<dbReference type="Gene3D" id="2.115.10.20">
    <property type="entry name" value="Glycosyl hydrolase domain, family 43"/>
    <property type="match status" value="2"/>
</dbReference>
<dbReference type="AlphaFoldDB" id="A0AAV8YVC1"/>